<dbReference type="EMBL" id="CAKKNE010000002">
    <property type="protein sequence ID" value="CAH0369815.1"/>
    <property type="molecule type" value="Genomic_DNA"/>
</dbReference>
<reference evidence="4" key="2">
    <citation type="submission" date="2021-11" db="EMBL/GenBank/DDBJ databases">
        <authorList>
            <consortium name="Genoscope - CEA"/>
            <person name="William W."/>
        </authorList>
    </citation>
    <scope>NUCLEOTIDE SEQUENCE</scope>
</reference>
<feature type="chain" id="PRO_5035593968" description="AB hydrolase-1 domain-containing protein" evidence="1">
    <location>
        <begin position="17"/>
        <end position="302"/>
    </location>
</feature>
<dbReference type="PANTHER" id="PTHR42886:SF42">
    <property type="entry name" value="ALPHA_BETA-HYDROLASES SUPERFAMILY PROTEIN"/>
    <property type="match status" value="1"/>
</dbReference>
<reference evidence="3" key="1">
    <citation type="submission" date="2021-01" db="EMBL/GenBank/DDBJ databases">
        <authorList>
            <person name="Corre E."/>
            <person name="Pelletier E."/>
            <person name="Niang G."/>
            <person name="Scheremetjew M."/>
            <person name="Finn R."/>
            <person name="Kale V."/>
            <person name="Holt S."/>
            <person name="Cochrane G."/>
            <person name="Meng A."/>
            <person name="Brown T."/>
            <person name="Cohen L."/>
        </authorList>
    </citation>
    <scope>NUCLEOTIDE SEQUENCE</scope>
    <source>
        <strain evidence="3">CCMP1756</strain>
    </source>
</reference>
<proteinExistence type="predicted"/>
<dbReference type="GO" id="GO:0006654">
    <property type="term" value="P:phosphatidic acid biosynthetic process"/>
    <property type="evidence" value="ECO:0007669"/>
    <property type="project" value="TreeGrafter"/>
</dbReference>
<dbReference type="Proteomes" id="UP000789595">
    <property type="component" value="Unassembled WGS sequence"/>
</dbReference>
<dbReference type="GO" id="GO:0052689">
    <property type="term" value="F:carboxylic ester hydrolase activity"/>
    <property type="evidence" value="ECO:0007669"/>
    <property type="project" value="TreeGrafter"/>
</dbReference>
<protein>
    <recommendedName>
        <fullName evidence="2">AB hydrolase-1 domain-containing protein</fullName>
    </recommendedName>
</protein>
<evidence type="ECO:0000313" key="3">
    <source>
        <dbReference type="EMBL" id="CAE0695925.1"/>
    </source>
</evidence>
<sequence length="302" mass="32261">MHLLAALVATATLADALSVTTSQVALKSGQQMQWLSCEPPSPKTHLVCVHGTFHGAWCFAERWLPRLAEKHGIAAHSISLRGTAGSPCVEKSIKLSTHAADVAEAVNLQLPGKQLALCAHSFGGPVAIDALATDESLADRCEGLALLCSVPPSGNKPGTARVVRRSLREAWLITKAFALKSAARSPEDANAVFFNDQLDDATAERYTGYFAADSKSGLDLGDYQRSLPRWPTEDGRWASMPSNLRCLVLGADADRVVDREAVDETARFLGVEPVMVEGPHDVMLSANEAETCDLVGGWLTTS</sequence>
<dbReference type="GO" id="GO:0055088">
    <property type="term" value="P:lipid homeostasis"/>
    <property type="evidence" value="ECO:0007669"/>
    <property type="project" value="TreeGrafter"/>
</dbReference>
<dbReference type="OrthoDB" id="8119704at2759"/>
<dbReference type="EMBL" id="HBIW01013233">
    <property type="protein sequence ID" value="CAE0695925.1"/>
    <property type="molecule type" value="Transcribed_RNA"/>
</dbReference>
<feature type="signal peptide" evidence="1">
    <location>
        <begin position="1"/>
        <end position="16"/>
    </location>
</feature>
<evidence type="ECO:0000313" key="4">
    <source>
        <dbReference type="EMBL" id="CAH0369815.1"/>
    </source>
</evidence>
<evidence type="ECO:0000256" key="1">
    <source>
        <dbReference type="SAM" id="SignalP"/>
    </source>
</evidence>
<dbReference type="PANTHER" id="PTHR42886">
    <property type="entry name" value="RE40534P-RELATED"/>
    <property type="match status" value="1"/>
</dbReference>
<dbReference type="InterPro" id="IPR029058">
    <property type="entry name" value="AB_hydrolase_fold"/>
</dbReference>
<dbReference type="AlphaFoldDB" id="A0A7S4E8B6"/>
<gene>
    <name evidence="3" type="ORF">PCAL00307_LOCUS11361</name>
    <name evidence="4" type="ORF">PECAL_2P29560</name>
</gene>
<dbReference type="GO" id="GO:0042171">
    <property type="term" value="F:lysophosphatidic acid acyltransferase activity"/>
    <property type="evidence" value="ECO:0007669"/>
    <property type="project" value="TreeGrafter"/>
</dbReference>
<dbReference type="Gene3D" id="3.40.50.1820">
    <property type="entry name" value="alpha/beta hydrolase"/>
    <property type="match status" value="1"/>
</dbReference>
<name>A0A7S4E8B6_9STRA</name>
<organism evidence="3">
    <name type="scientific">Pelagomonas calceolata</name>
    <dbReference type="NCBI Taxonomy" id="35677"/>
    <lineage>
        <taxon>Eukaryota</taxon>
        <taxon>Sar</taxon>
        <taxon>Stramenopiles</taxon>
        <taxon>Ochrophyta</taxon>
        <taxon>Pelagophyceae</taxon>
        <taxon>Pelagomonadales</taxon>
        <taxon>Pelagomonadaceae</taxon>
        <taxon>Pelagomonas</taxon>
    </lineage>
</organism>
<feature type="domain" description="AB hydrolase-1" evidence="2">
    <location>
        <begin position="46"/>
        <end position="290"/>
    </location>
</feature>
<evidence type="ECO:0000259" key="2">
    <source>
        <dbReference type="Pfam" id="PF12697"/>
    </source>
</evidence>
<keyword evidence="5" id="KW-1185">Reference proteome</keyword>
<dbReference type="SUPFAM" id="SSF53474">
    <property type="entry name" value="alpha/beta-Hydrolases"/>
    <property type="match status" value="1"/>
</dbReference>
<dbReference type="InterPro" id="IPR000073">
    <property type="entry name" value="AB_hydrolase_1"/>
</dbReference>
<keyword evidence="1" id="KW-0732">Signal</keyword>
<dbReference type="Pfam" id="PF12697">
    <property type="entry name" value="Abhydrolase_6"/>
    <property type="match status" value="1"/>
</dbReference>
<accession>A0A7S4E8B6</accession>
<evidence type="ECO:0000313" key="5">
    <source>
        <dbReference type="Proteomes" id="UP000789595"/>
    </source>
</evidence>